<organism evidence="2 3">
    <name type="scientific">Yarrowia lipolytica</name>
    <name type="common">Candida lipolytica</name>
    <dbReference type="NCBI Taxonomy" id="4952"/>
    <lineage>
        <taxon>Eukaryota</taxon>
        <taxon>Fungi</taxon>
        <taxon>Dikarya</taxon>
        <taxon>Ascomycota</taxon>
        <taxon>Saccharomycotina</taxon>
        <taxon>Dipodascomycetes</taxon>
        <taxon>Dipodascales</taxon>
        <taxon>Dipodascales incertae sedis</taxon>
        <taxon>Yarrowia</taxon>
    </lineage>
</organism>
<dbReference type="VEuPathDB" id="FungiDB:YALI1_B00819g"/>
<dbReference type="AlphaFoldDB" id="A0A1D8N5V4"/>
<dbReference type="EMBL" id="CP017554">
    <property type="protein sequence ID" value="AOW01008.1"/>
    <property type="molecule type" value="Genomic_DNA"/>
</dbReference>
<reference evidence="2 3" key="1">
    <citation type="journal article" date="2016" name="PLoS ONE">
        <title>Sequence Assembly of Yarrowia lipolytica Strain W29/CLIB89 Shows Transposable Element Diversity.</title>
        <authorList>
            <person name="Magnan C."/>
            <person name="Yu J."/>
            <person name="Chang I."/>
            <person name="Jahn E."/>
            <person name="Kanomata Y."/>
            <person name="Wu J."/>
            <person name="Zeller M."/>
            <person name="Oakes M."/>
            <person name="Baldi P."/>
            <person name="Sandmeyer S."/>
        </authorList>
    </citation>
    <scope>NUCLEOTIDE SEQUENCE [LARGE SCALE GENOMIC DNA]</scope>
    <source>
        <strain evidence="3">CLIB89(W29)</strain>
    </source>
</reference>
<evidence type="ECO:0000313" key="2">
    <source>
        <dbReference type="EMBL" id="AOW01008.1"/>
    </source>
</evidence>
<dbReference type="GeneID" id="94582573"/>
<sequence length="81" mass="9034">MRHGPAGAPVLGREFTKRCTFAQGIQHRSPRVDKRQTGGVGREPKKRHGVDQRITAGRRSWKLKSPAEPPLSSWIYSPCDG</sequence>
<protein>
    <submittedName>
        <fullName evidence="2">Uncharacterized protein</fullName>
    </submittedName>
</protein>
<proteinExistence type="predicted"/>
<dbReference type="Proteomes" id="UP000182444">
    <property type="component" value="Chromosome 1B"/>
</dbReference>
<evidence type="ECO:0000256" key="1">
    <source>
        <dbReference type="SAM" id="MobiDB-lite"/>
    </source>
</evidence>
<evidence type="ECO:0000313" key="3">
    <source>
        <dbReference type="Proteomes" id="UP000182444"/>
    </source>
</evidence>
<name>A0A1D8N5V4_YARLL</name>
<accession>A0A1D8N5V4</accession>
<dbReference type="RefSeq" id="XP_068138010.1">
    <property type="nucleotide sequence ID" value="XM_068281909.1"/>
</dbReference>
<feature type="region of interest" description="Disordered" evidence="1">
    <location>
        <begin position="23"/>
        <end position="81"/>
    </location>
</feature>
<gene>
    <name evidence="2" type="ORF">YALI1_B00819g</name>
</gene>